<organism evidence="2 3">
    <name type="scientific">Haladaptatus litoreus</name>
    <dbReference type="NCBI Taxonomy" id="553468"/>
    <lineage>
        <taxon>Archaea</taxon>
        <taxon>Methanobacteriati</taxon>
        <taxon>Methanobacteriota</taxon>
        <taxon>Stenosarchaea group</taxon>
        <taxon>Halobacteria</taxon>
        <taxon>Halobacteriales</taxon>
        <taxon>Haladaptataceae</taxon>
        <taxon>Haladaptatus</taxon>
    </lineage>
</organism>
<gene>
    <name evidence="2" type="ORF">SAMN05421858_1867</name>
</gene>
<proteinExistence type="predicted"/>
<keyword evidence="3" id="KW-1185">Reference proteome</keyword>
<protein>
    <recommendedName>
        <fullName evidence="1">DUF8027 domain-containing protein</fullName>
    </recommendedName>
</protein>
<dbReference type="EMBL" id="FTNO01000001">
    <property type="protein sequence ID" value="SIR21731.1"/>
    <property type="molecule type" value="Genomic_DNA"/>
</dbReference>
<evidence type="ECO:0000313" key="2">
    <source>
        <dbReference type="EMBL" id="SIR21731.1"/>
    </source>
</evidence>
<dbReference type="Proteomes" id="UP000186914">
    <property type="component" value="Unassembled WGS sequence"/>
</dbReference>
<name>A0A1N6Z4S0_9EURY</name>
<evidence type="ECO:0000313" key="3">
    <source>
        <dbReference type="Proteomes" id="UP000186914"/>
    </source>
</evidence>
<dbReference type="AlphaFoldDB" id="A0A1N6Z4S0"/>
<feature type="domain" description="DUF8027" evidence="1">
    <location>
        <begin position="4"/>
        <end position="60"/>
    </location>
</feature>
<reference evidence="3" key="1">
    <citation type="submission" date="2017-01" db="EMBL/GenBank/DDBJ databases">
        <authorList>
            <person name="Varghese N."/>
            <person name="Submissions S."/>
        </authorList>
    </citation>
    <scope>NUCLEOTIDE SEQUENCE [LARGE SCALE GENOMIC DNA]</scope>
    <source>
        <strain evidence="3">CGMCC 1.7737</strain>
    </source>
</reference>
<accession>A0A1N6Z4S0</accession>
<sequence>MTPMPVPGYDEDDLDEMLEERLEKRDEQFLTPSQREEYENGGSLLDILSEDDIHRLLNDEA</sequence>
<dbReference type="Pfam" id="PF26070">
    <property type="entry name" value="DUF8027"/>
    <property type="match status" value="1"/>
</dbReference>
<evidence type="ECO:0000259" key="1">
    <source>
        <dbReference type="Pfam" id="PF26070"/>
    </source>
</evidence>
<dbReference type="InterPro" id="IPR058340">
    <property type="entry name" value="DUF8027"/>
</dbReference>